<dbReference type="InterPro" id="IPR003918">
    <property type="entry name" value="NADH_UbQ_OxRdtase"/>
</dbReference>
<dbReference type="InterPro" id="IPR052175">
    <property type="entry name" value="ComplexI-like_HydComp"/>
</dbReference>
<feature type="transmembrane region" description="Helical" evidence="8">
    <location>
        <begin position="71"/>
        <end position="96"/>
    </location>
</feature>
<evidence type="ECO:0000313" key="10">
    <source>
        <dbReference type="EMBL" id="GEN81439.1"/>
    </source>
</evidence>
<feature type="transmembrane region" description="Helical" evidence="8">
    <location>
        <begin position="446"/>
        <end position="479"/>
    </location>
</feature>
<protein>
    <submittedName>
        <fullName evidence="10">Oxidoreductase</fullName>
    </submittedName>
</protein>
<evidence type="ECO:0000256" key="5">
    <source>
        <dbReference type="ARBA" id="ARBA00023002"/>
    </source>
</evidence>
<feature type="domain" description="NADH:quinone oxidoreductase/Mrp antiporter transmembrane" evidence="9">
    <location>
        <begin position="150"/>
        <end position="436"/>
    </location>
</feature>
<dbReference type="GO" id="GO:0005886">
    <property type="term" value="C:plasma membrane"/>
    <property type="evidence" value="ECO:0007669"/>
    <property type="project" value="UniProtKB-SubCell"/>
</dbReference>
<dbReference type="PANTHER" id="PTHR42682">
    <property type="entry name" value="HYDROGENASE-4 COMPONENT F"/>
    <property type="match status" value="1"/>
</dbReference>
<comment type="caution">
    <text evidence="10">The sequence shown here is derived from an EMBL/GenBank/DDBJ whole genome shotgun (WGS) entry which is preliminary data.</text>
</comment>
<dbReference type="InterPro" id="IPR001750">
    <property type="entry name" value="ND/Mrp_TM"/>
</dbReference>
<gene>
    <name evidence="10" type="ORF">AFE02nite_31730</name>
</gene>
<dbReference type="Pfam" id="PF00361">
    <property type="entry name" value="Proton_antipo_M"/>
    <property type="match status" value="1"/>
</dbReference>
<keyword evidence="11" id="KW-1185">Reference proteome</keyword>
<feature type="transmembrane region" description="Helical" evidence="8">
    <location>
        <begin position="231"/>
        <end position="253"/>
    </location>
</feature>
<dbReference type="EMBL" id="BJYK01000012">
    <property type="protein sequence ID" value="GEN81439.1"/>
    <property type="molecule type" value="Genomic_DNA"/>
</dbReference>
<feature type="transmembrane region" description="Helical" evidence="8">
    <location>
        <begin position="139"/>
        <end position="172"/>
    </location>
</feature>
<feature type="transmembrane region" description="Helical" evidence="8">
    <location>
        <begin position="35"/>
        <end position="59"/>
    </location>
</feature>
<keyword evidence="4 8" id="KW-1133">Transmembrane helix</keyword>
<dbReference type="RefSeq" id="WP_034246498.1">
    <property type="nucleotide sequence ID" value="NZ_BJYK01000012.1"/>
</dbReference>
<feature type="transmembrane region" description="Helical" evidence="8">
    <location>
        <begin position="500"/>
        <end position="518"/>
    </location>
</feature>
<reference evidence="10 11" key="1">
    <citation type="submission" date="2019-07" db="EMBL/GenBank/DDBJ databases">
        <title>Whole genome shotgun sequence of Actinotalea fermentans NBRC 105374.</title>
        <authorList>
            <person name="Hosoyama A."/>
            <person name="Uohara A."/>
            <person name="Ohji S."/>
            <person name="Ichikawa N."/>
        </authorList>
    </citation>
    <scope>NUCLEOTIDE SEQUENCE [LARGE SCALE GENOMIC DNA]</scope>
    <source>
        <strain evidence="10 11">NBRC 105374</strain>
    </source>
</reference>
<name>A0A511Z1W0_9CELL</name>
<dbReference type="AlphaFoldDB" id="A0A511Z1W0"/>
<evidence type="ECO:0000256" key="6">
    <source>
        <dbReference type="ARBA" id="ARBA00023136"/>
    </source>
</evidence>
<evidence type="ECO:0000259" key="9">
    <source>
        <dbReference type="Pfam" id="PF00361"/>
    </source>
</evidence>
<feature type="transmembrane region" description="Helical" evidence="8">
    <location>
        <begin position="184"/>
        <end position="211"/>
    </location>
</feature>
<dbReference type="PRINTS" id="PR01437">
    <property type="entry name" value="NUOXDRDTASE4"/>
</dbReference>
<comment type="subcellular location">
    <subcellularLocation>
        <location evidence="1">Cell membrane</location>
        <topology evidence="1">Multi-pass membrane protein</topology>
    </subcellularLocation>
    <subcellularLocation>
        <location evidence="7">Membrane</location>
        <topology evidence="7">Multi-pass membrane protein</topology>
    </subcellularLocation>
</comment>
<feature type="transmembrane region" description="Helical" evidence="8">
    <location>
        <begin position="553"/>
        <end position="573"/>
    </location>
</feature>
<feature type="transmembrane region" description="Helical" evidence="8">
    <location>
        <begin position="353"/>
        <end position="384"/>
    </location>
</feature>
<evidence type="ECO:0000256" key="4">
    <source>
        <dbReference type="ARBA" id="ARBA00022989"/>
    </source>
</evidence>
<dbReference type="GO" id="GO:0016491">
    <property type="term" value="F:oxidoreductase activity"/>
    <property type="evidence" value="ECO:0007669"/>
    <property type="project" value="UniProtKB-KW"/>
</dbReference>
<dbReference type="OrthoDB" id="9768329at2"/>
<keyword evidence="2" id="KW-1003">Cell membrane</keyword>
<keyword evidence="5" id="KW-0560">Oxidoreductase</keyword>
<feature type="transmembrane region" description="Helical" evidence="8">
    <location>
        <begin position="404"/>
        <end position="426"/>
    </location>
</feature>
<dbReference type="Proteomes" id="UP000321484">
    <property type="component" value="Unassembled WGS sequence"/>
</dbReference>
<evidence type="ECO:0000256" key="1">
    <source>
        <dbReference type="ARBA" id="ARBA00004651"/>
    </source>
</evidence>
<accession>A0A511Z1W0</accession>
<keyword evidence="3 7" id="KW-0812">Transmembrane</keyword>
<keyword evidence="6 8" id="KW-0472">Membrane</keyword>
<evidence type="ECO:0000256" key="8">
    <source>
        <dbReference type="SAM" id="Phobius"/>
    </source>
</evidence>
<dbReference type="GO" id="GO:0008137">
    <property type="term" value="F:NADH dehydrogenase (ubiquinone) activity"/>
    <property type="evidence" value="ECO:0007669"/>
    <property type="project" value="InterPro"/>
</dbReference>
<dbReference type="PANTHER" id="PTHR42682:SF3">
    <property type="entry name" value="FORMATE HYDROGENLYASE SUBUNIT 3-RELATED"/>
    <property type="match status" value="1"/>
</dbReference>
<organism evidence="10 11">
    <name type="scientific">Actinotalea fermentans</name>
    <dbReference type="NCBI Taxonomy" id="43671"/>
    <lineage>
        <taxon>Bacteria</taxon>
        <taxon>Bacillati</taxon>
        <taxon>Actinomycetota</taxon>
        <taxon>Actinomycetes</taxon>
        <taxon>Micrococcales</taxon>
        <taxon>Cellulomonadaceae</taxon>
        <taxon>Actinotalea</taxon>
    </lineage>
</organism>
<feature type="transmembrane region" description="Helical" evidence="8">
    <location>
        <begin position="294"/>
        <end position="313"/>
    </location>
</feature>
<feature type="transmembrane region" description="Helical" evidence="8">
    <location>
        <begin position="676"/>
        <end position="696"/>
    </location>
</feature>
<evidence type="ECO:0000256" key="3">
    <source>
        <dbReference type="ARBA" id="ARBA00022692"/>
    </source>
</evidence>
<dbReference type="GO" id="GO:0042773">
    <property type="term" value="P:ATP synthesis coupled electron transport"/>
    <property type="evidence" value="ECO:0007669"/>
    <property type="project" value="InterPro"/>
</dbReference>
<evidence type="ECO:0000313" key="11">
    <source>
        <dbReference type="Proteomes" id="UP000321484"/>
    </source>
</evidence>
<proteinExistence type="predicted"/>
<sequence>MIQTGLWLVALGALVGAAAVVVAPERRRHVVAGSVTALVGVGGVLAGLGGLGGSTWTAVAPGLLPLGEARLAVDALSGAFLLLIGAVAVAAGVYGIGYTAPGGRHAQDLPAAHDQHLPDAAAHHASPAASRTAQATVPLFVAAMLLVPAAASVTTFLVLWELMALTSLLLVLTEHRLRASVREAGLWYAGMTHAGLVAIMTAFALVAANVGGESFDAIRAGAADLSPTVRTVALVLVLLGFGSKAGMVPLHVWLPRAHPEAPSHVSALMSAAMVKLGVYGLIRVAFDLLGGAPRWWGLLVLALGCLSALYGVLQASVAVDLKRLLAYSTSENVGLMLIGLGAAAVFAADGNRVLAGVVMAAAVLHAFNHAAFKTVLFLGAGSVLRSTGLRDLDALGGLVRRMPVTTALVAVGTLGAAALPPGNGFVSEWVLLQGLIHSVGPGGSPVVAVSIPVAVGVVALTAGLGVATFVKAFGVGFLALPRSTAAAEATESPLPMRVGMGLAAGVCLALGLLPAVAARPLDRVLGVLPEVRSIDPLADSAVTLRLNGIAGSMSPLVIAVGLVLAGTAVVALVRRLSRGVPRRVAPAWGCGAIERDPRQEYTATSFAEPLTRVFDDVLRPEQDVDVTPLAESRYLIESVTFRQRVPDRLEARIYPPLLAAATAWGRWSRRLARGSVHTYLAYGFVGLLAALLLAGVTG</sequence>
<evidence type="ECO:0000256" key="7">
    <source>
        <dbReference type="RuleBase" id="RU000320"/>
    </source>
</evidence>
<evidence type="ECO:0000256" key="2">
    <source>
        <dbReference type="ARBA" id="ARBA00022475"/>
    </source>
</evidence>
<feature type="transmembrane region" description="Helical" evidence="8">
    <location>
        <begin position="325"/>
        <end position="347"/>
    </location>
</feature>